<dbReference type="RefSeq" id="WP_048351959.1">
    <property type="nucleotide sequence ID" value="NZ_CP049044.1"/>
</dbReference>
<evidence type="ECO:0008006" key="4">
    <source>
        <dbReference type="Google" id="ProtNLM"/>
    </source>
</evidence>
<reference evidence="2 3" key="1">
    <citation type="submission" date="2016-10" db="EMBL/GenBank/DDBJ databases">
        <authorList>
            <person name="Varghese N."/>
            <person name="Submissions S."/>
        </authorList>
    </citation>
    <scope>NUCLEOTIDE SEQUENCE [LARGE SCALE GENOMIC DNA]</scope>
    <source>
        <strain evidence="2 3">BS3667</strain>
    </source>
</reference>
<proteinExistence type="predicted"/>
<name>A0ABY0VTX6_9PSED</name>
<protein>
    <recommendedName>
        <fullName evidence="4">Outer membrane beta-barrel protein</fullName>
    </recommendedName>
</protein>
<evidence type="ECO:0000256" key="1">
    <source>
        <dbReference type="SAM" id="SignalP"/>
    </source>
</evidence>
<sequence length="271" mass="30040">MRKQTVRCASAALPLLLALQVAQGAEPPVKTSTSDSDWLLLASPFVWAPSMSGQAALGGVNTKVDVPFSDVLDNLSSVFMGNLELTNRTLGFYVDGVYAKTHQSERVYGRKVGLAIAQSTLAVGVYYRVYEYELGGSTIFGEPRAWRVEPTVGVRWTKLSTKLDIDSLGFSTKKKTEWTDPFVGLRMQTDLTDRWTLSGQADTGGLDTSSKKTWNAQGYVGYRMFLADHPTIIRVGYRVLSQDYRTTDFTGNKFKYDVTQRGPVLGLSMRF</sequence>
<accession>A0ABY0VTX6</accession>
<dbReference type="GeneID" id="96620198"/>
<gene>
    <name evidence="2" type="ORF">SAMN04490201_2586</name>
</gene>
<dbReference type="EMBL" id="LT629795">
    <property type="protein sequence ID" value="SDU55423.1"/>
    <property type="molecule type" value="Genomic_DNA"/>
</dbReference>
<feature type="chain" id="PRO_5047232261" description="Outer membrane beta-barrel protein" evidence="1">
    <location>
        <begin position="25"/>
        <end position="271"/>
    </location>
</feature>
<organism evidence="2 3">
    <name type="scientific">Pseudomonas psychrophila</name>
    <dbReference type="NCBI Taxonomy" id="122355"/>
    <lineage>
        <taxon>Bacteria</taxon>
        <taxon>Pseudomonadati</taxon>
        <taxon>Pseudomonadota</taxon>
        <taxon>Gammaproteobacteria</taxon>
        <taxon>Pseudomonadales</taxon>
        <taxon>Pseudomonadaceae</taxon>
        <taxon>Pseudomonas</taxon>
    </lineage>
</organism>
<evidence type="ECO:0000313" key="2">
    <source>
        <dbReference type="EMBL" id="SDU55423.1"/>
    </source>
</evidence>
<dbReference type="Proteomes" id="UP000182058">
    <property type="component" value="Chromosome I"/>
</dbReference>
<keyword evidence="1" id="KW-0732">Signal</keyword>
<evidence type="ECO:0000313" key="3">
    <source>
        <dbReference type="Proteomes" id="UP000182058"/>
    </source>
</evidence>
<feature type="signal peptide" evidence="1">
    <location>
        <begin position="1"/>
        <end position="24"/>
    </location>
</feature>
<keyword evidence="3" id="KW-1185">Reference proteome</keyword>